<dbReference type="AlphaFoldDB" id="A7SXN3"/>
<dbReference type="GO" id="GO:0006508">
    <property type="term" value="P:proteolysis"/>
    <property type="evidence" value="ECO:0007669"/>
    <property type="project" value="UniProtKB-KW"/>
</dbReference>
<dbReference type="GO" id="GO:0008234">
    <property type="term" value="F:cysteine-type peptidase activity"/>
    <property type="evidence" value="ECO:0007669"/>
    <property type="project" value="InterPro"/>
</dbReference>
<dbReference type="SUPFAM" id="SSF54001">
    <property type="entry name" value="Cysteine proteinases"/>
    <property type="match status" value="1"/>
</dbReference>
<keyword evidence="2" id="KW-0645">Protease</keyword>
<dbReference type="PhylomeDB" id="A7SXN3"/>
<accession>A7SXN3</accession>
<dbReference type="eggNOG" id="ENOG502SV05">
    <property type="taxonomic scope" value="Eukaryota"/>
</dbReference>
<dbReference type="Pfam" id="PF02902">
    <property type="entry name" value="Peptidase_C48"/>
    <property type="match status" value="1"/>
</dbReference>
<keyword evidence="6" id="KW-1185">Reference proteome</keyword>
<dbReference type="PANTHER" id="PTHR34718:SF2">
    <property type="entry name" value="PHD-TYPE DOMAIN-CONTAINING PROTEIN"/>
    <property type="match status" value="1"/>
</dbReference>
<dbReference type="InterPro" id="IPR003653">
    <property type="entry name" value="Peptidase_C48_C"/>
</dbReference>
<organism evidence="5 6">
    <name type="scientific">Nematostella vectensis</name>
    <name type="common">Starlet sea anemone</name>
    <dbReference type="NCBI Taxonomy" id="45351"/>
    <lineage>
        <taxon>Eukaryota</taxon>
        <taxon>Metazoa</taxon>
        <taxon>Cnidaria</taxon>
        <taxon>Anthozoa</taxon>
        <taxon>Hexacorallia</taxon>
        <taxon>Actiniaria</taxon>
        <taxon>Edwardsiidae</taxon>
        <taxon>Nematostella</taxon>
    </lineage>
</organism>
<evidence type="ECO:0000256" key="2">
    <source>
        <dbReference type="ARBA" id="ARBA00022670"/>
    </source>
</evidence>
<dbReference type="InterPro" id="IPR038765">
    <property type="entry name" value="Papain-like_cys_pep_sf"/>
</dbReference>
<reference evidence="5 6" key="1">
    <citation type="journal article" date="2007" name="Science">
        <title>Sea anemone genome reveals ancestral eumetazoan gene repertoire and genomic organization.</title>
        <authorList>
            <person name="Putnam N.H."/>
            <person name="Srivastava M."/>
            <person name="Hellsten U."/>
            <person name="Dirks B."/>
            <person name="Chapman J."/>
            <person name="Salamov A."/>
            <person name="Terry A."/>
            <person name="Shapiro H."/>
            <person name="Lindquist E."/>
            <person name="Kapitonov V.V."/>
            <person name="Jurka J."/>
            <person name="Genikhovich G."/>
            <person name="Grigoriev I.V."/>
            <person name="Lucas S.M."/>
            <person name="Steele R.E."/>
            <person name="Finnerty J.R."/>
            <person name="Technau U."/>
            <person name="Martindale M.Q."/>
            <person name="Rokhsar D.S."/>
        </authorList>
    </citation>
    <scope>NUCLEOTIDE SEQUENCE [LARGE SCALE GENOMIC DNA]</scope>
    <source>
        <strain evidence="6">CH2 X CH6</strain>
    </source>
</reference>
<dbReference type="Proteomes" id="UP000001593">
    <property type="component" value="Unassembled WGS sequence"/>
</dbReference>
<dbReference type="EMBL" id="DS469891">
    <property type="protein sequence ID" value="EDO31540.1"/>
    <property type="molecule type" value="Genomic_DNA"/>
</dbReference>
<dbReference type="OMA" id="AIANATX"/>
<sequence length="191" mass="21065">MLTDVSINVSQNMLHELFPLCKGLEDTTLGTTLQFSVCREEFAQILHTGQCHWVAVSNIGCTEGEINVYDSLNSGTVTSFTLKQIFAIVHKQEPEIIINIKPVQQQNDGTDCGVFAIAFVTSILNGQDPSTASYNSKRLRPHLLSCIKNGRLSPFPEAPDLARVQRCKDARVVGTVHQGRGVVLRDMPLEN</sequence>
<evidence type="ECO:0000256" key="1">
    <source>
        <dbReference type="ARBA" id="ARBA00005234"/>
    </source>
</evidence>
<dbReference type="Gene3D" id="3.40.395.10">
    <property type="entry name" value="Adenoviral Proteinase, Chain A"/>
    <property type="match status" value="1"/>
</dbReference>
<gene>
    <name evidence="5" type="ORF">NEMVEDRAFT_v1g219119</name>
</gene>
<dbReference type="HOGENOM" id="CLU_122556_0_0_1"/>
<name>A7SXN3_NEMVE</name>
<evidence type="ECO:0000259" key="4">
    <source>
        <dbReference type="Pfam" id="PF02902"/>
    </source>
</evidence>
<evidence type="ECO:0000313" key="5">
    <source>
        <dbReference type="EMBL" id="EDO31540.1"/>
    </source>
</evidence>
<dbReference type="InParanoid" id="A7SXN3"/>
<keyword evidence="3" id="KW-0378">Hydrolase</keyword>
<comment type="similarity">
    <text evidence="1">Belongs to the peptidase C48 family.</text>
</comment>
<feature type="domain" description="Ubiquitin-like protease family profile" evidence="4">
    <location>
        <begin position="45"/>
        <end position="130"/>
    </location>
</feature>
<evidence type="ECO:0000256" key="3">
    <source>
        <dbReference type="ARBA" id="ARBA00022801"/>
    </source>
</evidence>
<proteinExistence type="inferred from homology"/>
<protein>
    <recommendedName>
        <fullName evidence="4">Ubiquitin-like protease family profile domain-containing protein</fullName>
    </recommendedName>
</protein>
<dbReference type="PANTHER" id="PTHR34718">
    <property type="entry name" value="PHD-TYPE DOMAIN-CONTAINING PROTEIN"/>
    <property type="match status" value="1"/>
</dbReference>
<evidence type="ECO:0000313" key="6">
    <source>
        <dbReference type="Proteomes" id="UP000001593"/>
    </source>
</evidence>